<reference evidence="4" key="1">
    <citation type="submission" date="2016-10" db="EMBL/GenBank/DDBJ databases">
        <authorList>
            <person name="Varghese N."/>
            <person name="Submissions S."/>
        </authorList>
    </citation>
    <scope>NUCLEOTIDE SEQUENCE [LARGE SCALE GENOMIC DNA]</scope>
    <source>
        <strain evidence="4">CGMCC 1.10971</strain>
    </source>
</reference>
<gene>
    <name evidence="3" type="ORF">SAMN05216175_11755</name>
</gene>
<keyword evidence="1" id="KW-0812">Transmembrane</keyword>
<feature type="transmembrane region" description="Helical" evidence="1">
    <location>
        <begin position="24"/>
        <end position="44"/>
    </location>
</feature>
<dbReference type="InterPro" id="IPR025746">
    <property type="entry name" value="PilX_N_dom"/>
</dbReference>
<keyword evidence="1" id="KW-0472">Membrane</keyword>
<evidence type="ECO:0000313" key="3">
    <source>
        <dbReference type="EMBL" id="SFG89080.1"/>
    </source>
</evidence>
<evidence type="ECO:0000256" key="1">
    <source>
        <dbReference type="SAM" id="Phobius"/>
    </source>
</evidence>
<feature type="domain" description="Type 4 fimbrial biogenesis protein PilX N-terminal" evidence="2">
    <location>
        <begin position="22"/>
        <end position="72"/>
    </location>
</feature>
<organism evidence="3 4">
    <name type="scientific">Neptunomonas qingdaonensis</name>
    <dbReference type="NCBI Taxonomy" id="1045558"/>
    <lineage>
        <taxon>Bacteria</taxon>
        <taxon>Pseudomonadati</taxon>
        <taxon>Pseudomonadota</taxon>
        <taxon>Gammaproteobacteria</taxon>
        <taxon>Oceanospirillales</taxon>
        <taxon>Oceanospirillaceae</taxon>
        <taxon>Neptunomonas</taxon>
    </lineage>
</organism>
<proteinExistence type="predicted"/>
<evidence type="ECO:0000259" key="2">
    <source>
        <dbReference type="Pfam" id="PF14341"/>
    </source>
</evidence>
<evidence type="ECO:0000313" key="4">
    <source>
        <dbReference type="Proteomes" id="UP000198623"/>
    </source>
</evidence>
<keyword evidence="1" id="KW-1133">Transmembrane helix</keyword>
<name>A0A1I2VIX0_9GAMM</name>
<accession>A0A1I2VIX0</accession>
<dbReference type="Proteomes" id="UP000198623">
    <property type="component" value="Unassembled WGS sequence"/>
</dbReference>
<protein>
    <submittedName>
        <fullName evidence="3">Type IV pilus assembly protein PilX</fullName>
    </submittedName>
</protein>
<keyword evidence="4" id="KW-1185">Reference proteome</keyword>
<sequence length="207" mass="22177">MENGPTHMNKKLQNISGWKRQQGAALIVGMVMMLVLTIIGLSAMQGTAMQEKMSGNMRDANLALQAGEAALRYVEEGYLKSLDDLDVGKPYGSCAANCQIINSSDATTLPASDNAAWDTQSINFGSLNAPNGNVISAPAGSEINTSHFHSVPSFVVEYVSYKTDSYDIGGGVVEDTGSALYRNTIKARGGSENSEVLLETIFARRFR</sequence>
<dbReference type="OrthoDB" id="5298746at2"/>
<dbReference type="Pfam" id="PF14341">
    <property type="entry name" value="PilX_N"/>
    <property type="match status" value="1"/>
</dbReference>
<dbReference type="EMBL" id="FOOU01000017">
    <property type="protein sequence ID" value="SFG89080.1"/>
    <property type="molecule type" value="Genomic_DNA"/>
</dbReference>
<dbReference type="AlphaFoldDB" id="A0A1I2VIX0"/>
<dbReference type="STRING" id="1045558.SAMN05216175_11755"/>